<comment type="caution">
    <text evidence="2">The sequence shown here is derived from an EMBL/GenBank/DDBJ whole genome shotgun (WGS) entry which is preliminary data.</text>
</comment>
<organism evidence="2 3">
    <name type="scientific">Tilletia horrida</name>
    <dbReference type="NCBI Taxonomy" id="155126"/>
    <lineage>
        <taxon>Eukaryota</taxon>
        <taxon>Fungi</taxon>
        <taxon>Dikarya</taxon>
        <taxon>Basidiomycota</taxon>
        <taxon>Ustilaginomycotina</taxon>
        <taxon>Exobasidiomycetes</taxon>
        <taxon>Tilletiales</taxon>
        <taxon>Tilletiaceae</taxon>
        <taxon>Tilletia</taxon>
    </lineage>
</organism>
<keyword evidence="1" id="KW-0732">Signal</keyword>
<reference evidence="2" key="1">
    <citation type="journal article" date="2023" name="PhytoFront">
        <title>Draft Genome Resources of Seven Strains of Tilletia horrida, Causal Agent of Kernel Smut of Rice.</title>
        <authorList>
            <person name="Khanal S."/>
            <person name="Antony Babu S."/>
            <person name="Zhou X.G."/>
        </authorList>
    </citation>
    <scope>NUCLEOTIDE SEQUENCE</scope>
    <source>
        <strain evidence="2">TX3</strain>
    </source>
</reference>
<feature type="chain" id="PRO_5042919513" description="Dickkopf N-terminal cysteine-rich domain-containing protein" evidence="1">
    <location>
        <begin position="29"/>
        <end position="271"/>
    </location>
</feature>
<evidence type="ECO:0008006" key="4">
    <source>
        <dbReference type="Google" id="ProtNLM"/>
    </source>
</evidence>
<evidence type="ECO:0000313" key="2">
    <source>
        <dbReference type="EMBL" id="KAK0527949.1"/>
    </source>
</evidence>
<sequence length="271" mass="29597">MLAFIKANAGKFVFAILAVQLFAAVASATPLDLDDEHQAMFVRATNGTKYVGSTCKSSAECYSGLCQLIPDTTKSVCVRQPLGGPCFRGGNCASRHCLKKNGVGKCAPKLQPTERCSFDLACTSGRCSSTILNRDNNGEILQPHTKELPYKVCDYLRVGQKTCRNYLDCFDGLCNSKTGYCFRGQDGDSCIFSYQCKGLCSRDGKCYTPNPKAQATGEICLGNDQCTSNYCGFEYHNVATRPSLLNPAENVTVTDGICTDRPPYYYYGYGR</sequence>
<protein>
    <recommendedName>
        <fullName evidence="4">Dickkopf N-terminal cysteine-rich domain-containing protein</fullName>
    </recommendedName>
</protein>
<evidence type="ECO:0000256" key="1">
    <source>
        <dbReference type="SAM" id="SignalP"/>
    </source>
</evidence>
<feature type="signal peptide" evidence="1">
    <location>
        <begin position="1"/>
        <end position="28"/>
    </location>
</feature>
<dbReference type="AlphaFoldDB" id="A0AAN6GBQ3"/>
<gene>
    <name evidence="2" type="ORF">OC842_004704</name>
</gene>
<evidence type="ECO:0000313" key="3">
    <source>
        <dbReference type="Proteomes" id="UP001176521"/>
    </source>
</evidence>
<keyword evidence="3" id="KW-1185">Reference proteome</keyword>
<dbReference type="Proteomes" id="UP001176521">
    <property type="component" value="Unassembled WGS sequence"/>
</dbReference>
<accession>A0AAN6GBQ3</accession>
<dbReference type="EMBL" id="JAPDMQ010000291">
    <property type="protein sequence ID" value="KAK0527949.1"/>
    <property type="molecule type" value="Genomic_DNA"/>
</dbReference>
<name>A0AAN6GBQ3_9BASI</name>
<proteinExistence type="predicted"/>